<sequence>MAPPKTIIPTQNSNLLSSGRLSYEKKEIRAINKQYLELCAAILVRVTAKVYENIPGFDRGCVCGFRREHSQNDCFLAARVDREKIVYACQASTGLAALQRLEDEFETDPMLELQPFEPIIPDEWQDVPPQLIRSLHVKIFK</sequence>
<evidence type="ECO:0000313" key="1">
    <source>
        <dbReference type="EMBL" id="MPM62769.1"/>
    </source>
</evidence>
<name>A0A645BBB9_9ZZZZ</name>
<organism evidence="1">
    <name type="scientific">bioreactor metagenome</name>
    <dbReference type="NCBI Taxonomy" id="1076179"/>
    <lineage>
        <taxon>unclassified sequences</taxon>
        <taxon>metagenomes</taxon>
        <taxon>ecological metagenomes</taxon>
    </lineage>
</organism>
<dbReference type="EMBL" id="VSSQ01019039">
    <property type="protein sequence ID" value="MPM62769.1"/>
    <property type="molecule type" value="Genomic_DNA"/>
</dbReference>
<protein>
    <submittedName>
        <fullName evidence="1">Uncharacterized protein</fullName>
    </submittedName>
</protein>
<dbReference type="AlphaFoldDB" id="A0A645BBB9"/>
<comment type="caution">
    <text evidence="1">The sequence shown here is derived from an EMBL/GenBank/DDBJ whole genome shotgun (WGS) entry which is preliminary data.</text>
</comment>
<reference evidence="1" key="1">
    <citation type="submission" date="2019-08" db="EMBL/GenBank/DDBJ databases">
        <authorList>
            <person name="Kucharzyk K."/>
            <person name="Murdoch R.W."/>
            <person name="Higgins S."/>
            <person name="Loffler F."/>
        </authorList>
    </citation>
    <scope>NUCLEOTIDE SEQUENCE</scope>
</reference>
<proteinExistence type="predicted"/>
<accession>A0A645BBB9</accession>
<gene>
    <name evidence="1" type="ORF">SDC9_109647</name>
</gene>